<reference evidence="3" key="1">
    <citation type="journal article" date="2020" name="Nature">
        <title>Giant virus diversity and host interactions through global metagenomics.</title>
        <authorList>
            <person name="Schulz F."/>
            <person name="Roux S."/>
            <person name="Paez-Espino D."/>
            <person name="Jungbluth S."/>
            <person name="Walsh D.A."/>
            <person name="Denef V.J."/>
            <person name="McMahon K.D."/>
            <person name="Konstantinidis K.T."/>
            <person name="Eloe-Fadrosh E.A."/>
            <person name="Kyrpides N.C."/>
            <person name="Woyke T."/>
        </authorList>
    </citation>
    <scope>NUCLEOTIDE SEQUENCE</scope>
    <source>
        <strain evidence="3">GVMAG-M-3300009151-50</strain>
    </source>
</reference>
<dbReference type="AlphaFoldDB" id="A0A6C0EQ62"/>
<evidence type="ECO:0000256" key="1">
    <source>
        <dbReference type="ARBA" id="ARBA00023157"/>
    </source>
</evidence>
<name>A0A6C0EQ62_9ZZZZ</name>
<dbReference type="InterPro" id="IPR036249">
    <property type="entry name" value="Thioredoxin-like_sf"/>
</dbReference>
<sequence length="92" mass="10281">MSVIVYQFWSPTCTPCKAIKPSVDDLKEEFSQVTWVSVNTHDDNEGFATKYNVKVVPTIVVVSGSNVEKHSGTNIAGYYRIIRNGIRISQQS</sequence>
<dbReference type="CDD" id="cd02947">
    <property type="entry name" value="TRX_family"/>
    <property type="match status" value="1"/>
</dbReference>
<evidence type="ECO:0000259" key="2">
    <source>
        <dbReference type="Pfam" id="PF00085"/>
    </source>
</evidence>
<dbReference type="Gene3D" id="3.40.30.10">
    <property type="entry name" value="Glutaredoxin"/>
    <property type="match status" value="1"/>
</dbReference>
<evidence type="ECO:0000313" key="3">
    <source>
        <dbReference type="EMBL" id="QHT30811.1"/>
    </source>
</evidence>
<proteinExistence type="predicted"/>
<keyword evidence="1" id="KW-1015">Disulfide bond</keyword>
<protein>
    <recommendedName>
        <fullName evidence="2">Thioredoxin domain-containing protein</fullName>
    </recommendedName>
</protein>
<organism evidence="3">
    <name type="scientific">viral metagenome</name>
    <dbReference type="NCBI Taxonomy" id="1070528"/>
    <lineage>
        <taxon>unclassified sequences</taxon>
        <taxon>metagenomes</taxon>
        <taxon>organismal metagenomes</taxon>
    </lineage>
</organism>
<dbReference type="PANTHER" id="PTHR46115">
    <property type="entry name" value="THIOREDOXIN-LIKE PROTEIN 1"/>
    <property type="match status" value="1"/>
</dbReference>
<dbReference type="EMBL" id="MN738912">
    <property type="protein sequence ID" value="QHT30811.1"/>
    <property type="molecule type" value="Genomic_DNA"/>
</dbReference>
<dbReference type="SUPFAM" id="SSF52833">
    <property type="entry name" value="Thioredoxin-like"/>
    <property type="match status" value="1"/>
</dbReference>
<dbReference type="Pfam" id="PF00085">
    <property type="entry name" value="Thioredoxin"/>
    <property type="match status" value="1"/>
</dbReference>
<accession>A0A6C0EQ62</accession>
<dbReference type="InterPro" id="IPR013766">
    <property type="entry name" value="Thioredoxin_domain"/>
</dbReference>
<feature type="domain" description="Thioredoxin" evidence="2">
    <location>
        <begin position="4"/>
        <end position="74"/>
    </location>
</feature>